<feature type="transmembrane region" description="Helical" evidence="1">
    <location>
        <begin position="130"/>
        <end position="147"/>
    </location>
</feature>
<gene>
    <name evidence="2" type="ORF">ACFO5T_04210</name>
</gene>
<name>A0ABV9L8Z8_9FLAO</name>
<protein>
    <recommendedName>
        <fullName evidence="4">PAP2 superfamily protein</fullName>
    </recommendedName>
</protein>
<comment type="caution">
    <text evidence="2">The sequence shown here is derived from an EMBL/GenBank/DDBJ whole genome shotgun (WGS) entry which is preliminary data.</text>
</comment>
<accession>A0ABV9L8Z8</accession>
<organism evidence="2 3">
    <name type="scientific">Dokdonia genika</name>
    <dbReference type="NCBI Taxonomy" id="308113"/>
    <lineage>
        <taxon>Bacteria</taxon>
        <taxon>Pseudomonadati</taxon>
        <taxon>Bacteroidota</taxon>
        <taxon>Flavobacteriia</taxon>
        <taxon>Flavobacteriales</taxon>
        <taxon>Flavobacteriaceae</taxon>
        <taxon>Dokdonia</taxon>
    </lineage>
</organism>
<keyword evidence="1" id="KW-0812">Transmembrane</keyword>
<feature type="transmembrane region" description="Helical" evidence="1">
    <location>
        <begin position="81"/>
        <end position="99"/>
    </location>
</feature>
<feature type="transmembrane region" description="Helical" evidence="1">
    <location>
        <begin position="182"/>
        <end position="200"/>
    </location>
</feature>
<feature type="transmembrane region" description="Helical" evidence="1">
    <location>
        <begin position="153"/>
        <end position="170"/>
    </location>
</feature>
<keyword evidence="1" id="KW-1133">Transmembrane helix</keyword>
<dbReference type="EMBL" id="JBHSHB010000008">
    <property type="protein sequence ID" value="MFC4689625.1"/>
    <property type="molecule type" value="Genomic_DNA"/>
</dbReference>
<feature type="transmembrane region" description="Helical" evidence="1">
    <location>
        <begin position="7"/>
        <end position="28"/>
    </location>
</feature>
<evidence type="ECO:0008006" key="4">
    <source>
        <dbReference type="Google" id="ProtNLM"/>
    </source>
</evidence>
<proteinExistence type="predicted"/>
<evidence type="ECO:0000256" key="1">
    <source>
        <dbReference type="SAM" id="Phobius"/>
    </source>
</evidence>
<keyword evidence="3" id="KW-1185">Reference proteome</keyword>
<keyword evidence="1" id="KW-0472">Membrane</keyword>
<feature type="transmembrane region" description="Helical" evidence="1">
    <location>
        <begin position="105"/>
        <end position="123"/>
    </location>
</feature>
<sequence length="201" mass="23096">MKFFIRSFSYIFHPLFMPLVGVLLYFYISPRYFNPEFLYSKVFATVIMTTVIPILSYFMLKNLQLVTSIHLSNVKERRWPLLLQMLFTFILIRLIFDGYEIPELYFFFVGILAASTGAFLIALFKFKASLHMIALSGVLFYIIGLSLHFGKNLLPLIAAFIFACGATATSRLDMRAHTPAELVVGFIVGAVSQFMVYSYWI</sequence>
<dbReference type="Proteomes" id="UP001595878">
    <property type="component" value="Unassembled WGS sequence"/>
</dbReference>
<evidence type="ECO:0000313" key="3">
    <source>
        <dbReference type="Proteomes" id="UP001595878"/>
    </source>
</evidence>
<evidence type="ECO:0000313" key="2">
    <source>
        <dbReference type="EMBL" id="MFC4689625.1"/>
    </source>
</evidence>
<feature type="transmembrane region" description="Helical" evidence="1">
    <location>
        <begin position="40"/>
        <end position="60"/>
    </location>
</feature>
<dbReference type="RefSeq" id="WP_380032314.1">
    <property type="nucleotide sequence ID" value="NZ_JBHSHB010000008.1"/>
</dbReference>
<reference evidence="3" key="1">
    <citation type="journal article" date="2019" name="Int. J. Syst. Evol. Microbiol.">
        <title>The Global Catalogue of Microorganisms (GCM) 10K type strain sequencing project: providing services to taxonomists for standard genome sequencing and annotation.</title>
        <authorList>
            <consortium name="The Broad Institute Genomics Platform"/>
            <consortium name="The Broad Institute Genome Sequencing Center for Infectious Disease"/>
            <person name="Wu L."/>
            <person name="Ma J."/>
        </authorList>
    </citation>
    <scope>NUCLEOTIDE SEQUENCE [LARGE SCALE GENOMIC DNA]</scope>
    <source>
        <strain evidence="3">CGMCC 4.7427</strain>
    </source>
</reference>